<proteinExistence type="predicted"/>
<evidence type="ECO:0008006" key="3">
    <source>
        <dbReference type="Google" id="ProtNLM"/>
    </source>
</evidence>
<dbReference type="EMBL" id="RBAK01000001">
    <property type="protein sequence ID" value="RKN50284.1"/>
    <property type="molecule type" value="Genomic_DNA"/>
</dbReference>
<protein>
    <recommendedName>
        <fullName evidence="3">Tetratricopeptide repeat protein</fullName>
    </recommendedName>
</protein>
<dbReference type="Proteomes" id="UP000281726">
    <property type="component" value="Unassembled WGS sequence"/>
</dbReference>
<dbReference type="AlphaFoldDB" id="A0A3A9ZQR3"/>
<gene>
    <name evidence="1" type="ORF">D7223_00220</name>
</gene>
<keyword evidence="2" id="KW-1185">Reference proteome</keyword>
<reference evidence="1 2" key="1">
    <citation type="journal article" date="2004" name="Syst. Appl. Microbiol.">
        <title>Cryptoendolithic actinomycetes from antarctic sandstone rock samples: Micromonospora endolithica sp. nov. and two isolates related to Micromonospora coerulea Jensen 1932.</title>
        <authorList>
            <person name="Hirsch P."/>
            <person name="Mevs U."/>
            <person name="Kroppenstedt R.M."/>
            <person name="Schumann P."/>
            <person name="Stackebrandt E."/>
        </authorList>
    </citation>
    <scope>NUCLEOTIDE SEQUENCE [LARGE SCALE GENOMIC DNA]</scope>
    <source>
        <strain evidence="1 2">JCM 12677</strain>
    </source>
</reference>
<evidence type="ECO:0000313" key="1">
    <source>
        <dbReference type="EMBL" id="RKN50284.1"/>
    </source>
</evidence>
<comment type="caution">
    <text evidence="1">The sequence shown here is derived from an EMBL/GenBank/DDBJ whole genome shotgun (WGS) entry which is preliminary data.</text>
</comment>
<sequence length="627" mass="68643">MYIPRDVDPQLRAALAAGVQQGCFVLLVGGSSVGKTRTLYEAVRNTVPEWWLVHPADSEEIRALAAAPTARTVVWLDEMQRYLARDTGLTAGTARALLQAGAVVVGTMWPDEYATRIAPCRPGDDDYHASGRELLDLAHVIDVAPAFSGAERRRAQELADIDGRIGEALDNTDAGVTQVLAAGPELLRWWEQAANPYGQAVISAAVDARRLGVGAPLTRELLADAVPGYLTSAQRATAANDWLDHALDYATTVLRGAASALRPVDDGTMGGISGYIAADYLLHRGRRTRRTLCPPASAWQALVDHIDDHDVLAQLEANADGRMLYRYTRPILQRLADAGNRGAEIQIRIDRGDLEGAIAEAREWDLEGEPDASDFLIWALKNRGYIDAAASELRTRNHWGSRFEIVALLSNNDRLDELKELAEAGDEYAARRLAFQLARRGRPEEALALVRPQADATPPNAWAAAWVVECLALLDRLDELQRRADAGDEYAELRLLARRGHLDELRVRVAAGEAYEGIILTALLDLGHVDDALAELQRHIEENYDNGGDIDPAEQLAELLATHGLLDELKDELCAGNRCAGKWLANLLTDHGQVEQANQLRRFGLNPDRTIAGPDSRDTRFRATLPA</sequence>
<evidence type="ECO:0000313" key="2">
    <source>
        <dbReference type="Proteomes" id="UP000281726"/>
    </source>
</evidence>
<accession>A0A3A9ZQR3</accession>
<name>A0A3A9ZQR3_9ACTN</name>
<organism evidence="1 2">
    <name type="scientific">Micromonospora endolithica</name>
    <dbReference type="NCBI Taxonomy" id="230091"/>
    <lineage>
        <taxon>Bacteria</taxon>
        <taxon>Bacillati</taxon>
        <taxon>Actinomycetota</taxon>
        <taxon>Actinomycetes</taxon>
        <taxon>Micromonosporales</taxon>
        <taxon>Micromonosporaceae</taxon>
        <taxon>Micromonospora</taxon>
    </lineage>
</organism>